<accession>A0ABV4E291</accession>
<sequence length="72" mass="7742">MLEDYFSKNTPVGVTQEQKQRLLAVQAALELAKASAGASGANTRTDKVEEDLKHAAEKIETLADAIQKALSK</sequence>
<keyword evidence="3" id="KW-1185">Reference proteome</keyword>
<evidence type="ECO:0000256" key="1">
    <source>
        <dbReference type="SAM" id="Coils"/>
    </source>
</evidence>
<name>A0ABV4E291_9GAMM</name>
<keyword evidence="1" id="KW-0175">Coiled coil</keyword>
<gene>
    <name evidence="2" type="ORF">AB6T85_00945</name>
</gene>
<proteinExistence type="predicted"/>
<evidence type="ECO:0000313" key="2">
    <source>
        <dbReference type="EMBL" id="MEY8769008.1"/>
    </source>
</evidence>
<reference evidence="2 3" key="1">
    <citation type="submission" date="2024-07" db="EMBL/GenBank/DDBJ databases">
        <authorList>
            <person name="Hebao G."/>
        </authorList>
    </citation>
    <scope>NUCLEOTIDE SEQUENCE [LARGE SCALE GENOMIC DNA]</scope>
    <source>
        <strain evidence="2 3">ACCC 02193</strain>
    </source>
</reference>
<protein>
    <submittedName>
        <fullName evidence="2">Uncharacterized protein</fullName>
    </submittedName>
</protein>
<organism evidence="2 3">
    <name type="scientific">Erwinia aeris</name>
    <dbReference type="NCBI Taxonomy" id="3239803"/>
    <lineage>
        <taxon>Bacteria</taxon>
        <taxon>Pseudomonadati</taxon>
        <taxon>Pseudomonadota</taxon>
        <taxon>Gammaproteobacteria</taxon>
        <taxon>Enterobacterales</taxon>
        <taxon>Erwiniaceae</taxon>
        <taxon>Erwinia</taxon>
    </lineage>
</organism>
<dbReference type="RefSeq" id="WP_369894612.1">
    <property type="nucleotide sequence ID" value="NZ_JBGFFX010000001.1"/>
</dbReference>
<dbReference type="EMBL" id="JBGFFX010000001">
    <property type="protein sequence ID" value="MEY8769008.1"/>
    <property type="molecule type" value="Genomic_DNA"/>
</dbReference>
<feature type="coiled-coil region" evidence="1">
    <location>
        <begin position="45"/>
        <end position="72"/>
    </location>
</feature>
<comment type="caution">
    <text evidence="2">The sequence shown here is derived from an EMBL/GenBank/DDBJ whole genome shotgun (WGS) entry which is preliminary data.</text>
</comment>
<dbReference type="Proteomes" id="UP001565243">
    <property type="component" value="Unassembled WGS sequence"/>
</dbReference>
<evidence type="ECO:0000313" key="3">
    <source>
        <dbReference type="Proteomes" id="UP001565243"/>
    </source>
</evidence>